<comment type="caution">
    <text evidence="1">The sequence shown here is derived from an EMBL/GenBank/DDBJ whole genome shotgun (WGS) entry which is preliminary data.</text>
</comment>
<sequence length="99" mass="11744">MPLIYDDDDRFRDVLGMEEALIEAMDLVDIYFQAIPSLNEVTCELDYLYRGFPPLAILRNGFEVREEDRLSYKIRKQVERHGLTFKLVDKPMEEPMEKV</sequence>
<accession>A0AAW0QPA8</accession>
<keyword evidence="2" id="KW-1185">Reference proteome</keyword>
<organism evidence="1 2">
    <name type="scientific">Apiospora kogelbergensis</name>
    <dbReference type="NCBI Taxonomy" id="1337665"/>
    <lineage>
        <taxon>Eukaryota</taxon>
        <taxon>Fungi</taxon>
        <taxon>Dikarya</taxon>
        <taxon>Ascomycota</taxon>
        <taxon>Pezizomycotina</taxon>
        <taxon>Sordariomycetes</taxon>
        <taxon>Xylariomycetidae</taxon>
        <taxon>Amphisphaeriales</taxon>
        <taxon>Apiosporaceae</taxon>
        <taxon>Apiospora</taxon>
    </lineage>
</organism>
<reference evidence="1 2" key="1">
    <citation type="submission" date="2023-01" db="EMBL/GenBank/DDBJ databases">
        <title>Analysis of 21 Apiospora genomes using comparative genomics revels a genus with tremendous synthesis potential of carbohydrate active enzymes and secondary metabolites.</title>
        <authorList>
            <person name="Sorensen T."/>
        </authorList>
    </citation>
    <scope>NUCLEOTIDE SEQUENCE [LARGE SCALE GENOMIC DNA]</scope>
    <source>
        <strain evidence="1 2">CBS 117206</strain>
    </source>
</reference>
<gene>
    <name evidence="1" type="ORF">PG999_007733</name>
</gene>
<dbReference type="AlphaFoldDB" id="A0AAW0QPA8"/>
<protein>
    <submittedName>
        <fullName evidence="1">Uncharacterized protein</fullName>
    </submittedName>
</protein>
<name>A0AAW0QPA8_9PEZI</name>
<dbReference type="EMBL" id="JAQQWP010000007">
    <property type="protein sequence ID" value="KAK8109596.1"/>
    <property type="molecule type" value="Genomic_DNA"/>
</dbReference>
<evidence type="ECO:0000313" key="2">
    <source>
        <dbReference type="Proteomes" id="UP001392437"/>
    </source>
</evidence>
<evidence type="ECO:0000313" key="1">
    <source>
        <dbReference type="EMBL" id="KAK8109596.1"/>
    </source>
</evidence>
<proteinExistence type="predicted"/>
<dbReference type="Proteomes" id="UP001392437">
    <property type="component" value="Unassembled WGS sequence"/>
</dbReference>